<keyword evidence="1" id="KW-0378">Hydrolase</keyword>
<name>A0A9D9HL83_9BACT</name>
<dbReference type="AlphaFoldDB" id="A0A9D9HL83"/>
<dbReference type="PANTHER" id="PTHR43794">
    <property type="entry name" value="AMINOHYDROLASE SSNA-RELATED"/>
    <property type="match status" value="1"/>
</dbReference>
<evidence type="ECO:0000256" key="1">
    <source>
        <dbReference type="ARBA" id="ARBA00022801"/>
    </source>
</evidence>
<dbReference type="InterPro" id="IPR006680">
    <property type="entry name" value="Amidohydro-rel"/>
</dbReference>
<dbReference type="InterPro" id="IPR050287">
    <property type="entry name" value="MTA/SAH_deaminase"/>
</dbReference>
<dbReference type="SUPFAM" id="SSF51338">
    <property type="entry name" value="Composite domain of metallo-dependent hydrolases"/>
    <property type="match status" value="1"/>
</dbReference>
<dbReference type="InterPro" id="IPR032466">
    <property type="entry name" value="Metal_Hydrolase"/>
</dbReference>
<accession>A0A9D9HL83</accession>
<dbReference type="InterPro" id="IPR011059">
    <property type="entry name" value="Metal-dep_hydrolase_composite"/>
</dbReference>
<reference evidence="4" key="1">
    <citation type="submission" date="2020-10" db="EMBL/GenBank/DDBJ databases">
        <authorList>
            <person name="Gilroy R."/>
        </authorList>
    </citation>
    <scope>NUCLEOTIDE SEQUENCE</scope>
    <source>
        <strain evidence="4">B1-3475</strain>
    </source>
</reference>
<sequence length="451" mass="49513">MDTIVLKNITLPDSGKADIVVKDGIIFRVSRHGSSGSEPGTAHKAGNGSPAGDSHPDSDGQSRGFCLQDGAEVIDCSSKAAVPGFVNMHTHAAMSLMRGLEEDVLFHKWLSKIWEVESKIDADYVRKATKVACVEMLRTGTTLYNNHYWHQDVAYAAAAEMGIRPVESYVFIDKYDESEASKEKAECERIYEKSLSWGEPGHFTVGIHSIYSVSEQTMLWAAEFARRHGLRIHIHLCETEKEVKDCIAARGITPVEYLDRLGLLGPDVIAAHTLWLSDHDIELLGAAGVNCVHNINSNLKLSSGYRFRYNELRDAGANVCIGTDGCASSNNLDILEALKTAAMVQKAWRGDPSAMPLDELLDIATVNGAKALGFNTGRIEEGKDADILIVDTDNTFFLSPAPFLANLVYSAHSDCISSVLCKGHFVMRDRKIAGEREILDEARDVLGRIRF</sequence>
<evidence type="ECO:0000256" key="2">
    <source>
        <dbReference type="SAM" id="MobiDB-lite"/>
    </source>
</evidence>
<dbReference type="Gene3D" id="2.30.40.10">
    <property type="entry name" value="Urease, subunit C, domain 1"/>
    <property type="match status" value="1"/>
</dbReference>
<feature type="region of interest" description="Disordered" evidence="2">
    <location>
        <begin position="31"/>
        <end position="62"/>
    </location>
</feature>
<dbReference type="Pfam" id="PF01979">
    <property type="entry name" value="Amidohydro_1"/>
    <property type="match status" value="1"/>
</dbReference>
<dbReference type="CDD" id="cd01298">
    <property type="entry name" value="ATZ_TRZ_like"/>
    <property type="match status" value="1"/>
</dbReference>
<dbReference type="GO" id="GO:0016810">
    <property type="term" value="F:hydrolase activity, acting on carbon-nitrogen (but not peptide) bonds"/>
    <property type="evidence" value="ECO:0007669"/>
    <property type="project" value="InterPro"/>
</dbReference>
<evidence type="ECO:0000313" key="5">
    <source>
        <dbReference type="Proteomes" id="UP000823617"/>
    </source>
</evidence>
<comment type="caution">
    <text evidence="4">The sequence shown here is derived from an EMBL/GenBank/DDBJ whole genome shotgun (WGS) entry which is preliminary data.</text>
</comment>
<feature type="domain" description="Amidohydrolase-related" evidence="3">
    <location>
        <begin position="81"/>
        <end position="426"/>
    </location>
</feature>
<dbReference type="PANTHER" id="PTHR43794:SF11">
    <property type="entry name" value="AMIDOHYDROLASE-RELATED DOMAIN-CONTAINING PROTEIN"/>
    <property type="match status" value="1"/>
</dbReference>
<organism evidence="4 5">
    <name type="scientific">Candidatus Cryptobacteroides intestinigallinarum</name>
    <dbReference type="NCBI Taxonomy" id="2840767"/>
    <lineage>
        <taxon>Bacteria</taxon>
        <taxon>Pseudomonadati</taxon>
        <taxon>Bacteroidota</taxon>
        <taxon>Bacteroidia</taxon>
        <taxon>Bacteroidales</taxon>
        <taxon>Candidatus Cryptobacteroides</taxon>
    </lineage>
</organism>
<dbReference type="SUPFAM" id="SSF51556">
    <property type="entry name" value="Metallo-dependent hydrolases"/>
    <property type="match status" value="1"/>
</dbReference>
<proteinExistence type="predicted"/>
<dbReference type="Proteomes" id="UP000823617">
    <property type="component" value="Unassembled WGS sequence"/>
</dbReference>
<evidence type="ECO:0000259" key="3">
    <source>
        <dbReference type="Pfam" id="PF01979"/>
    </source>
</evidence>
<reference evidence="4" key="2">
    <citation type="journal article" date="2021" name="PeerJ">
        <title>Extensive microbial diversity within the chicken gut microbiome revealed by metagenomics and culture.</title>
        <authorList>
            <person name="Gilroy R."/>
            <person name="Ravi A."/>
            <person name="Getino M."/>
            <person name="Pursley I."/>
            <person name="Horton D.L."/>
            <person name="Alikhan N.F."/>
            <person name="Baker D."/>
            <person name="Gharbi K."/>
            <person name="Hall N."/>
            <person name="Watson M."/>
            <person name="Adriaenssens E.M."/>
            <person name="Foster-Nyarko E."/>
            <person name="Jarju S."/>
            <person name="Secka A."/>
            <person name="Antonio M."/>
            <person name="Oren A."/>
            <person name="Chaudhuri R.R."/>
            <person name="La Ragione R."/>
            <person name="Hildebrand F."/>
            <person name="Pallen M.J."/>
        </authorList>
    </citation>
    <scope>NUCLEOTIDE SEQUENCE</scope>
    <source>
        <strain evidence="4">B1-3475</strain>
    </source>
</reference>
<dbReference type="EMBL" id="JADIMK010000062">
    <property type="protein sequence ID" value="MBO8455904.1"/>
    <property type="molecule type" value="Genomic_DNA"/>
</dbReference>
<dbReference type="Gene3D" id="3.20.20.140">
    <property type="entry name" value="Metal-dependent hydrolases"/>
    <property type="match status" value="1"/>
</dbReference>
<evidence type="ECO:0000313" key="4">
    <source>
        <dbReference type="EMBL" id="MBO8455904.1"/>
    </source>
</evidence>
<gene>
    <name evidence="4" type="ORF">IAC08_05825</name>
</gene>
<protein>
    <submittedName>
        <fullName evidence="4">Amidohydrolase</fullName>
    </submittedName>
</protein>